<dbReference type="Pfam" id="PF00269">
    <property type="entry name" value="SASP"/>
    <property type="match status" value="1"/>
</dbReference>
<dbReference type="AlphaFoldDB" id="A0A485M755"/>
<gene>
    <name evidence="3" type="ORF">SCFA_560004</name>
</gene>
<dbReference type="InterPro" id="IPR001448">
    <property type="entry name" value="SASP_alpha/beta-type"/>
</dbReference>
<keyword evidence="2" id="KW-0238">DNA-binding</keyword>
<dbReference type="PROSITE" id="PS00304">
    <property type="entry name" value="SASP_1"/>
    <property type="match status" value="1"/>
</dbReference>
<evidence type="ECO:0000256" key="2">
    <source>
        <dbReference type="ARBA" id="ARBA00023125"/>
    </source>
</evidence>
<dbReference type="EMBL" id="CAADRN010000357">
    <property type="protein sequence ID" value="VFU18730.1"/>
    <property type="molecule type" value="Genomic_DNA"/>
</dbReference>
<organism evidence="3">
    <name type="scientific">anaerobic digester metagenome</name>
    <dbReference type="NCBI Taxonomy" id="1263854"/>
    <lineage>
        <taxon>unclassified sequences</taxon>
        <taxon>metagenomes</taxon>
        <taxon>ecological metagenomes</taxon>
    </lineage>
</organism>
<reference evidence="3" key="1">
    <citation type="submission" date="2019-03" db="EMBL/GenBank/DDBJ databases">
        <authorList>
            <person name="Hao L."/>
        </authorList>
    </citation>
    <scope>NUCLEOTIDE SEQUENCE</scope>
</reference>
<dbReference type="GO" id="GO:0016787">
    <property type="term" value="F:hydrolase activity"/>
    <property type="evidence" value="ECO:0007669"/>
    <property type="project" value="UniProtKB-KW"/>
</dbReference>
<name>A0A485M755_9ZZZZ</name>
<comment type="similarity">
    <text evidence="1">Belongs to the alpha/beta-type SASP family.</text>
</comment>
<dbReference type="PROSITE" id="PS00684">
    <property type="entry name" value="SASP_2"/>
    <property type="match status" value="1"/>
</dbReference>
<dbReference type="InterPro" id="IPR050847">
    <property type="entry name" value="SASP_DNA-binding"/>
</dbReference>
<dbReference type="InterPro" id="IPR038300">
    <property type="entry name" value="SASP_sf_alpha/beta"/>
</dbReference>
<accession>A0A485M755</accession>
<keyword evidence="3" id="KW-0378">Hydrolase</keyword>
<dbReference type="Gene3D" id="6.10.10.80">
    <property type="entry name" value="Small, acid-soluble spore protein, alpha/beta type-like"/>
    <property type="match status" value="1"/>
</dbReference>
<sequence>MSGKLVEITNPALVPRELQRFIQPALDQFKVELAAELGIPDYDIIDKGELTSRQNGRVGGNMTRRMVGFAETVLAFYYRKQLEGNKSN</sequence>
<dbReference type="GO" id="GO:0003690">
    <property type="term" value="F:double-stranded DNA binding"/>
    <property type="evidence" value="ECO:0007669"/>
    <property type="project" value="InterPro"/>
</dbReference>
<dbReference type="GO" id="GO:0006265">
    <property type="term" value="P:DNA topological change"/>
    <property type="evidence" value="ECO:0007669"/>
    <property type="project" value="InterPro"/>
</dbReference>
<evidence type="ECO:0000256" key="1">
    <source>
        <dbReference type="ARBA" id="ARBA00005442"/>
    </source>
</evidence>
<dbReference type="PANTHER" id="PTHR36107">
    <property type="entry name" value="SMALL, ACID-SOLUBLE SPORE PROTEIN A"/>
    <property type="match status" value="1"/>
</dbReference>
<protein>
    <submittedName>
        <fullName evidence="3">Alpha/beta hydrolase</fullName>
    </submittedName>
</protein>
<dbReference type="PANTHER" id="PTHR36107:SF1">
    <property type="entry name" value="SMALL, ACID-SOLUBLE SPORE PROTEIN A"/>
    <property type="match status" value="1"/>
</dbReference>
<evidence type="ECO:0000313" key="3">
    <source>
        <dbReference type="EMBL" id="VFU18730.1"/>
    </source>
</evidence>
<dbReference type="InterPro" id="IPR018126">
    <property type="entry name" value="SASP_alpha/beta-type_CS"/>
</dbReference>
<proteinExistence type="inferred from homology"/>